<dbReference type="AlphaFoldDB" id="A0A6J4N0J7"/>
<dbReference type="EMBL" id="CADCTV010001017">
    <property type="protein sequence ID" value="CAA9374040.1"/>
    <property type="molecule type" value="Genomic_DNA"/>
</dbReference>
<dbReference type="Pfam" id="PF24681">
    <property type="entry name" value="Kelch_KLHDC2_KLHL20_DRC7"/>
    <property type="match status" value="1"/>
</dbReference>
<evidence type="ECO:0000313" key="2">
    <source>
        <dbReference type="EMBL" id="CAA9374040.1"/>
    </source>
</evidence>
<evidence type="ECO:0008006" key="3">
    <source>
        <dbReference type="Google" id="ProtNLM"/>
    </source>
</evidence>
<keyword evidence="1" id="KW-0732">Signal</keyword>
<dbReference type="PANTHER" id="PTHR45632">
    <property type="entry name" value="LD33804P"/>
    <property type="match status" value="1"/>
</dbReference>
<dbReference type="Gene3D" id="2.120.10.80">
    <property type="entry name" value="Kelch-type beta propeller"/>
    <property type="match status" value="2"/>
</dbReference>
<evidence type="ECO:0000256" key="1">
    <source>
        <dbReference type="SAM" id="SignalP"/>
    </source>
</evidence>
<sequence length="341" mass="36781">MHQRHSINAAALVLGALMSSGFLSAQPAPGGWRGAAPLAEARQELYPEVLDGRIYVAGGILNPGVRYTASFDVYDPRRDRWTRLAPLPEARHHVTLSAVNGSIYAIGGFSGAIPNWRAEGTMWVYSPAANRWTRGVEMPAPRAEGVAAVVNGRIYWIGGRAPSTPSAAHFNDHEDSDRNEMFDPATRRWSARAPAPTARNSAAAAVIGGKIYVVGGRRFIRSTDGQVRMTNYAVLEVYDPERDSWATRAPMPRAQGGLGAAAVDGKLHACGGEQWQPEQAVMSECWSYDPATDRWQPLTPLPTARHGIGMAAVGRRLHVFGGATRAGGDFATAIHQVLQLP</sequence>
<dbReference type="InterPro" id="IPR006652">
    <property type="entry name" value="Kelch_1"/>
</dbReference>
<feature type="signal peptide" evidence="1">
    <location>
        <begin position="1"/>
        <end position="25"/>
    </location>
</feature>
<dbReference type="SUPFAM" id="SSF50965">
    <property type="entry name" value="Galactose oxidase, central domain"/>
    <property type="match status" value="1"/>
</dbReference>
<dbReference type="InterPro" id="IPR011043">
    <property type="entry name" value="Gal_Oxase/kelch_b-propeller"/>
</dbReference>
<dbReference type="InterPro" id="IPR015915">
    <property type="entry name" value="Kelch-typ_b-propeller"/>
</dbReference>
<dbReference type="Pfam" id="PF01344">
    <property type="entry name" value="Kelch_1"/>
    <property type="match status" value="2"/>
</dbReference>
<feature type="chain" id="PRO_5026781984" description="Ring canal kelch-like protein" evidence="1">
    <location>
        <begin position="26"/>
        <end position="341"/>
    </location>
</feature>
<reference evidence="2" key="1">
    <citation type="submission" date="2020-02" db="EMBL/GenBank/DDBJ databases">
        <authorList>
            <person name="Meier V. D."/>
        </authorList>
    </citation>
    <scope>NUCLEOTIDE SEQUENCE</scope>
    <source>
        <strain evidence="2">AVDCRST_MAG89</strain>
    </source>
</reference>
<protein>
    <recommendedName>
        <fullName evidence="3">Ring canal kelch-like protein</fullName>
    </recommendedName>
</protein>
<name>A0A6J4N0J7_9BACT</name>
<organism evidence="2">
    <name type="scientific">uncultured Gemmatimonadota bacterium</name>
    <dbReference type="NCBI Taxonomy" id="203437"/>
    <lineage>
        <taxon>Bacteria</taxon>
        <taxon>Pseudomonadati</taxon>
        <taxon>Gemmatimonadota</taxon>
        <taxon>environmental samples</taxon>
    </lineage>
</organism>
<gene>
    <name evidence="2" type="ORF">AVDCRST_MAG89-4841</name>
</gene>
<proteinExistence type="predicted"/>
<dbReference type="SMART" id="SM00612">
    <property type="entry name" value="Kelch"/>
    <property type="match status" value="5"/>
</dbReference>
<dbReference type="PANTHER" id="PTHR45632:SF26">
    <property type="entry name" value="BTB DOMAIN-CONTAINING PROTEIN"/>
    <property type="match status" value="1"/>
</dbReference>
<accession>A0A6J4N0J7</accession>